<sequence length="217" mass="23993">MEIQDEVAKLSDRISKYGKLFEDFNALDTLKSPAQSSPKRRKSSRKIKEKQDDPQTDNNSPAQQNNPDIATTSATTRPATTRPATTRPAVTRSAVAPSAVKPTVANPFGSSLIQIPNAAAPVISAPVICDTSNQLNQYNLNYAEIVVNNGINPIVNRELRVIPPKKHISISRFAFDTSAEDINYYIKSKLNQNADISVYKFNYSQARSNIFQDYCSV</sequence>
<name>A0A0L0CH52_LUCCU</name>
<feature type="region of interest" description="Disordered" evidence="1">
    <location>
        <begin position="27"/>
        <end position="97"/>
    </location>
</feature>
<organism evidence="2 3">
    <name type="scientific">Lucilia cuprina</name>
    <name type="common">Green bottle fly</name>
    <name type="synonym">Australian sheep blowfly</name>
    <dbReference type="NCBI Taxonomy" id="7375"/>
    <lineage>
        <taxon>Eukaryota</taxon>
        <taxon>Metazoa</taxon>
        <taxon>Ecdysozoa</taxon>
        <taxon>Arthropoda</taxon>
        <taxon>Hexapoda</taxon>
        <taxon>Insecta</taxon>
        <taxon>Pterygota</taxon>
        <taxon>Neoptera</taxon>
        <taxon>Endopterygota</taxon>
        <taxon>Diptera</taxon>
        <taxon>Brachycera</taxon>
        <taxon>Muscomorpha</taxon>
        <taxon>Oestroidea</taxon>
        <taxon>Calliphoridae</taxon>
        <taxon>Luciliinae</taxon>
        <taxon>Lucilia</taxon>
    </lineage>
</organism>
<dbReference type="EMBL" id="JRES01000488">
    <property type="protein sequence ID" value="KNC30819.1"/>
    <property type="molecule type" value="Genomic_DNA"/>
</dbReference>
<feature type="compositionally biased region" description="Basic residues" evidence="1">
    <location>
        <begin position="38"/>
        <end position="48"/>
    </location>
</feature>
<dbReference type="Proteomes" id="UP000037069">
    <property type="component" value="Unassembled WGS sequence"/>
</dbReference>
<keyword evidence="3" id="KW-1185">Reference proteome</keyword>
<protein>
    <submittedName>
        <fullName evidence="2">Uncharacterized protein</fullName>
    </submittedName>
</protein>
<accession>A0A0L0CH52</accession>
<feature type="compositionally biased region" description="Low complexity" evidence="1">
    <location>
        <begin position="70"/>
        <end position="96"/>
    </location>
</feature>
<dbReference type="AlphaFoldDB" id="A0A0L0CH52"/>
<evidence type="ECO:0000256" key="1">
    <source>
        <dbReference type="SAM" id="MobiDB-lite"/>
    </source>
</evidence>
<comment type="caution">
    <text evidence="2">The sequence shown here is derived from an EMBL/GenBank/DDBJ whole genome shotgun (WGS) entry which is preliminary data.</text>
</comment>
<gene>
    <name evidence="2" type="ORF">FF38_05190</name>
</gene>
<feature type="compositionally biased region" description="Polar residues" evidence="1">
    <location>
        <begin position="56"/>
        <end position="69"/>
    </location>
</feature>
<reference evidence="2 3" key="1">
    <citation type="journal article" date="2015" name="Nat. Commun.">
        <title>Lucilia cuprina genome unlocks parasitic fly biology to underpin future interventions.</title>
        <authorList>
            <person name="Anstead C.A."/>
            <person name="Korhonen P.K."/>
            <person name="Young N.D."/>
            <person name="Hall R.S."/>
            <person name="Jex A.R."/>
            <person name="Murali S.C."/>
            <person name="Hughes D.S."/>
            <person name="Lee S.F."/>
            <person name="Perry T."/>
            <person name="Stroehlein A.J."/>
            <person name="Ansell B.R."/>
            <person name="Breugelmans B."/>
            <person name="Hofmann A."/>
            <person name="Qu J."/>
            <person name="Dugan S."/>
            <person name="Lee S.L."/>
            <person name="Chao H."/>
            <person name="Dinh H."/>
            <person name="Han Y."/>
            <person name="Doddapaneni H.V."/>
            <person name="Worley K.C."/>
            <person name="Muzny D.M."/>
            <person name="Ioannidis P."/>
            <person name="Waterhouse R.M."/>
            <person name="Zdobnov E.M."/>
            <person name="James P.J."/>
            <person name="Bagnall N.H."/>
            <person name="Kotze A.C."/>
            <person name="Gibbs R.A."/>
            <person name="Richards S."/>
            <person name="Batterham P."/>
            <person name="Gasser R.B."/>
        </authorList>
    </citation>
    <scope>NUCLEOTIDE SEQUENCE [LARGE SCALE GENOMIC DNA]</scope>
    <source>
        <strain evidence="2 3">LS</strain>
        <tissue evidence="2">Full body</tissue>
    </source>
</reference>
<evidence type="ECO:0000313" key="3">
    <source>
        <dbReference type="Proteomes" id="UP000037069"/>
    </source>
</evidence>
<evidence type="ECO:0000313" key="2">
    <source>
        <dbReference type="EMBL" id="KNC30819.1"/>
    </source>
</evidence>
<dbReference type="OrthoDB" id="7961437at2759"/>
<proteinExistence type="predicted"/>